<reference evidence="1 2" key="1">
    <citation type="journal article" date="2023" name="BMC Biotechnol.">
        <title>Vitis rotundifolia cv Carlos genome sequencing.</title>
        <authorList>
            <person name="Huff M."/>
            <person name="Hulse-Kemp A."/>
            <person name="Scheffler B."/>
            <person name="Youngblood R."/>
            <person name="Simpson S."/>
            <person name="Babiker E."/>
            <person name="Staton M."/>
        </authorList>
    </citation>
    <scope>NUCLEOTIDE SEQUENCE [LARGE SCALE GENOMIC DNA]</scope>
    <source>
        <tissue evidence="1">Leaf</tissue>
    </source>
</reference>
<keyword evidence="2" id="KW-1185">Reference proteome</keyword>
<name>A0AA38ZYE9_VITRO</name>
<comment type="caution">
    <text evidence="1">The sequence shown here is derived from an EMBL/GenBank/DDBJ whole genome shotgun (WGS) entry which is preliminary data.</text>
</comment>
<evidence type="ECO:0000313" key="1">
    <source>
        <dbReference type="EMBL" id="KAJ9696598.1"/>
    </source>
</evidence>
<gene>
    <name evidence="1" type="ORF">PVL29_008691</name>
</gene>
<protein>
    <submittedName>
        <fullName evidence="1">Uncharacterized protein</fullName>
    </submittedName>
</protein>
<dbReference type="EMBL" id="JARBHA010000007">
    <property type="protein sequence ID" value="KAJ9696598.1"/>
    <property type="molecule type" value="Genomic_DNA"/>
</dbReference>
<sequence length="144" mass="16682">MEEERVGVFRGLRSFWARKGGYVRLNGSGTRKNRVELARLGSNRRRRFWRIKPKLRFFKIPSPKKFFIWLRDAYVKMMLGFANSRVMSSGYSGTLGDGIGGFGQRPLKEYDEKMIIEIYRSLVMAQGLAPRDVSAIGSVVHFRR</sequence>
<accession>A0AA38ZYE9</accession>
<dbReference type="Proteomes" id="UP001168098">
    <property type="component" value="Unassembled WGS sequence"/>
</dbReference>
<dbReference type="AlphaFoldDB" id="A0AA38ZYE9"/>
<proteinExistence type="predicted"/>
<organism evidence="1 2">
    <name type="scientific">Vitis rotundifolia</name>
    <name type="common">Muscadine grape</name>
    <dbReference type="NCBI Taxonomy" id="103349"/>
    <lineage>
        <taxon>Eukaryota</taxon>
        <taxon>Viridiplantae</taxon>
        <taxon>Streptophyta</taxon>
        <taxon>Embryophyta</taxon>
        <taxon>Tracheophyta</taxon>
        <taxon>Spermatophyta</taxon>
        <taxon>Magnoliopsida</taxon>
        <taxon>eudicotyledons</taxon>
        <taxon>Gunneridae</taxon>
        <taxon>Pentapetalae</taxon>
        <taxon>rosids</taxon>
        <taxon>Vitales</taxon>
        <taxon>Vitaceae</taxon>
        <taxon>Viteae</taxon>
        <taxon>Vitis</taxon>
    </lineage>
</organism>
<evidence type="ECO:0000313" key="2">
    <source>
        <dbReference type="Proteomes" id="UP001168098"/>
    </source>
</evidence>
<dbReference type="PANTHER" id="PTHR33702:SF5">
    <property type="entry name" value="OS01G0308600 PROTEIN"/>
    <property type="match status" value="1"/>
</dbReference>
<dbReference type="PANTHER" id="PTHR33702">
    <property type="entry name" value="BNAA09G40010D PROTEIN"/>
    <property type="match status" value="1"/>
</dbReference>